<accession>A0ABN2R4T6</accession>
<evidence type="ECO:0000256" key="1">
    <source>
        <dbReference type="ARBA" id="ARBA00023125"/>
    </source>
</evidence>
<dbReference type="Pfam" id="PF00440">
    <property type="entry name" value="TetR_N"/>
    <property type="match status" value="1"/>
</dbReference>
<evidence type="ECO:0000256" key="2">
    <source>
        <dbReference type="PROSITE-ProRule" id="PRU00335"/>
    </source>
</evidence>
<dbReference type="PROSITE" id="PS50977">
    <property type="entry name" value="HTH_TETR_2"/>
    <property type="match status" value="1"/>
</dbReference>
<keyword evidence="1 2" id="KW-0238">DNA-binding</keyword>
<name>A0ABN2R4T6_9MICO</name>
<evidence type="ECO:0000259" key="3">
    <source>
        <dbReference type="PROSITE" id="PS50977"/>
    </source>
</evidence>
<feature type="domain" description="HTH tetR-type" evidence="3">
    <location>
        <begin position="8"/>
        <end position="68"/>
    </location>
</feature>
<protein>
    <recommendedName>
        <fullName evidence="3">HTH tetR-type domain-containing protein</fullName>
    </recommendedName>
</protein>
<dbReference type="EMBL" id="BAAAMK010000009">
    <property type="protein sequence ID" value="GAA1963452.1"/>
    <property type="molecule type" value="Genomic_DNA"/>
</dbReference>
<reference evidence="4 5" key="1">
    <citation type="journal article" date="2019" name="Int. J. Syst. Evol. Microbiol.">
        <title>The Global Catalogue of Microorganisms (GCM) 10K type strain sequencing project: providing services to taxonomists for standard genome sequencing and annotation.</title>
        <authorList>
            <consortium name="The Broad Institute Genomics Platform"/>
            <consortium name="The Broad Institute Genome Sequencing Center for Infectious Disease"/>
            <person name="Wu L."/>
            <person name="Ma J."/>
        </authorList>
    </citation>
    <scope>NUCLEOTIDE SEQUENCE [LARGE SCALE GENOMIC DNA]</scope>
    <source>
        <strain evidence="4 5">JCM 13584</strain>
    </source>
</reference>
<dbReference type="InterPro" id="IPR001647">
    <property type="entry name" value="HTH_TetR"/>
</dbReference>
<dbReference type="Proteomes" id="UP001499954">
    <property type="component" value="Unassembled WGS sequence"/>
</dbReference>
<dbReference type="InterPro" id="IPR036271">
    <property type="entry name" value="Tet_transcr_reg_TetR-rel_C_sf"/>
</dbReference>
<gene>
    <name evidence="4" type="ORF">GCM10009717_32790</name>
</gene>
<dbReference type="RefSeq" id="WP_157415816.1">
    <property type="nucleotide sequence ID" value="NZ_BAAAMK010000009.1"/>
</dbReference>
<dbReference type="SUPFAM" id="SSF48498">
    <property type="entry name" value="Tetracyclin repressor-like, C-terminal domain"/>
    <property type="match status" value="1"/>
</dbReference>
<sequence length="190" mass="20059">MARPSVADERTTQIVEATIRAIGIHGITGASLDRIAEEAGMSRGHVRHFVGNREQLLRVSARRFYYDGTEGTSILPAGTDTVASALDHLFGDAFAAPGRENAVVLGFVEAARTDPELAQLIVDAYRGTHDLIARLIAVEHPSATPAECESTAYGVVAIALHNVFLSDIVSAATGTAEARATAERLIAALP</sequence>
<evidence type="ECO:0000313" key="5">
    <source>
        <dbReference type="Proteomes" id="UP001499954"/>
    </source>
</evidence>
<dbReference type="InterPro" id="IPR009057">
    <property type="entry name" value="Homeodomain-like_sf"/>
</dbReference>
<dbReference type="Gene3D" id="1.10.357.10">
    <property type="entry name" value="Tetracycline Repressor, domain 2"/>
    <property type="match status" value="1"/>
</dbReference>
<dbReference type="SUPFAM" id="SSF46689">
    <property type="entry name" value="Homeodomain-like"/>
    <property type="match status" value="1"/>
</dbReference>
<keyword evidence="5" id="KW-1185">Reference proteome</keyword>
<organism evidence="4 5">
    <name type="scientific">Agromyces allii</name>
    <dbReference type="NCBI Taxonomy" id="393607"/>
    <lineage>
        <taxon>Bacteria</taxon>
        <taxon>Bacillati</taxon>
        <taxon>Actinomycetota</taxon>
        <taxon>Actinomycetes</taxon>
        <taxon>Micrococcales</taxon>
        <taxon>Microbacteriaceae</taxon>
        <taxon>Agromyces</taxon>
    </lineage>
</organism>
<feature type="DNA-binding region" description="H-T-H motif" evidence="2">
    <location>
        <begin position="31"/>
        <end position="50"/>
    </location>
</feature>
<proteinExistence type="predicted"/>
<evidence type="ECO:0000313" key="4">
    <source>
        <dbReference type="EMBL" id="GAA1963452.1"/>
    </source>
</evidence>
<comment type="caution">
    <text evidence="4">The sequence shown here is derived from an EMBL/GenBank/DDBJ whole genome shotgun (WGS) entry which is preliminary data.</text>
</comment>